<protein>
    <recommendedName>
        <fullName evidence="5">SRCR domain-containing protein</fullName>
    </recommendedName>
</protein>
<dbReference type="PANTHER" id="PTHR48071">
    <property type="entry name" value="SRCR DOMAIN-CONTAINING PROTEIN"/>
    <property type="match status" value="1"/>
</dbReference>
<dbReference type="Pfam" id="PF00530">
    <property type="entry name" value="SRCR"/>
    <property type="match status" value="1"/>
</dbReference>
<dbReference type="EMBL" id="PZQS01000007">
    <property type="protein sequence ID" value="PVD27275.1"/>
    <property type="molecule type" value="Genomic_DNA"/>
</dbReference>
<keyword evidence="2" id="KW-0325">Glycoprotein</keyword>
<feature type="compositionally biased region" description="Low complexity" evidence="4">
    <location>
        <begin position="106"/>
        <end position="124"/>
    </location>
</feature>
<dbReference type="SUPFAM" id="SSF56487">
    <property type="entry name" value="SRCR-like"/>
    <property type="match status" value="1"/>
</dbReference>
<evidence type="ECO:0000313" key="7">
    <source>
        <dbReference type="Proteomes" id="UP000245119"/>
    </source>
</evidence>
<dbReference type="PRINTS" id="PR00258">
    <property type="entry name" value="SPERACTRCPTR"/>
</dbReference>
<dbReference type="OrthoDB" id="6091133at2759"/>
<dbReference type="GO" id="GO:0016020">
    <property type="term" value="C:membrane"/>
    <property type="evidence" value="ECO:0007669"/>
    <property type="project" value="InterPro"/>
</dbReference>
<evidence type="ECO:0000313" key="6">
    <source>
        <dbReference type="EMBL" id="PVD27275.1"/>
    </source>
</evidence>
<comment type="caution">
    <text evidence="3">Lacks conserved residue(s) required for the propagation of feature annotation.</text>
</comment>
<dbReference type="FunFam" id="3.10.250.10:FF:000011">
    <property type="entry name" value="Scavenger receptor class A member 5"/>
    <property type="match status" value="1"/>
</dbReference>
<dbReference type="Proteomes" id="UP000245119">
    <property type="component" value="Linkage Group LG7"/>
</dbReference>
<evidence type="ECO:0000256" key="4">
    <source>
        <dbReference type="SAM" id="MobiDB-lite"/>
    </source>
</evidence>
<dbReference type="PROSITE" id="PS50287">
    <property type="entry name" value="SRCR_2"/>
    <property type="match status" value="1"/>
</dbReference>
<accession>A0A2T7P1H6</accession>
<proteinExistence type="predicted"/>
<dbReference type="InterPro" id="IPR001190">
    <property type="entry name" value="SRCR"/>
</dbReference>
<dbReference type="STRING" id="400727.A0A2T7P1H6"/>
<feature type="region of interest" description="Disordered" evidence="4">
    <location>
        <begin position="101"/>
        <end position="125"/>
    </location>
</feature>
<evidence type="ECO:0000259" key="5">
    <source>
        <dbReference type="PROSITE" id="PS50287"/>
    </source>
</evidence>
<dbReference type="PANTHER" id="PTHR48071:SF18">
    <property type="entry name" value="DELETED IN MALIGNANT BRAIN TUMORS 1 PROTEIN-RELATED"/>
    <property type="match status" value="1"/>
</dbReference>
<feature type="domain" description="SRCR" evidence="5">
    <location>
        <begin position="97"/>
        <end position="217"/>
    </location>
</feature>
<keyword evidence="7" id="KW-1185">Reference proteome</keyword>
<gene>
    <name evidence="6" type="ORF">C0Q70_12430</name>
</gene>
<dbReference type="AlphaFoldDB" id="A0A2T7P1H6"/>
<comment type="caution">
    <text evidence="6">The sequence shown here is derived from an EMBL/GenBank/DDBJ whole genome shotgun (WGS) entry which is preliminary data.</text>
</comment>
<name>A0A2T7P1H6_POMCA</name>
<dbReference type="Gene3D" id="3.10.250.10">
    <property type="entry name" value="SRCR-like domain"/>
    <property type="match status" value="1"/>
</dbReference>
<evidence type="ECO:0000256" key="3">
    <source>
        <dbReference type="PROSITE-ProRule" id="PRU00196"/>
    </source>
</evidence>
<feature type="disulfide bond" evidence="3">
    <location>
        <begin position="186"/>
        <end position="196"/>
    </location>
</feature>
<dbReference type="PROSITE" id="PS00420">
    <property type="entry name" value="SRCR_1"/>
    <property type="match status" value="1"/>
</dbReference>
<evidence type="ECO:0000256" key="2">
    <source>
        <dbReference type="ARBA" id="ARBA00023180"/>
    </source>
</evidence>
<reference evidence="6 7" key="1">
    <citation type="submission" date="2018-04" db="EMBL/GenBank/DDBJ databases">
        <title>The genome of golden apple snail Pomacea canaliculata provides insight into stress tolerance and invasive adaptation.</title>
        <authorList>
            <person name="Liu C."/>
            <person name="Liu B."/>
            <person name="Ren Y."/>
            <person name="Zhang Y."/>
            <person name="Wang H."/>
            <person name="Li S."/>
            <person name="Jiang F."/>
            <person name="Yin L."/>
            <person name="Zhang G."/>
            <person name="Qian W."/>
            <person name="Fan W."/>
        </authorList>
    </citation>
    <scope>NUCLEOTIDE SEQUENCE [LARGE SCALE GENOMIC DNA]</scope>
    <source>
        <strain evidence="6">SZHN2017</strain>
        <tissue evidence="6">Muscle</tissue>
    </source>
</reference>
<sequence>MAIGTSNLRLETLKIIPRYLLFWKASEPLRVRRNTNATGPAVKGEELAKQGELLLALRLINEVGYNLNTFRDRVYDQLEQVKAQQVEILRGIADIQNRLKGGSDVPTTPSVPTTTPATNNGTNPLEGRVEVLEGQAWGTVCDDIWDTKDAGVVCSMLGYSREYALPVHGASFGMGTGRIIFDNVDCQGNELDLRLCPMNLPFTGDCSHSEDAGVICRPLS</sequence>
<organism evidence="6 7">
    <name type="scientific">Pomacea canaliculata</name>
    <name type="common">Golden apple snail</name>
    <dbReference type="NCBI Taxonomy" id="400727"/>
    <lineage>
        <taxon>Eukaryota</taxon>
        <taxon>Metazoa</taxon>
        <taxon>Spiralia</taxon>
        <taxon>Lophotrochozoa</taxon>
        <taxon>Mollusca</taxon>
        <taxon>Gastropoda</taxon>
        <taxon>Caenogastropoda</taxon>
        <taxon>Architaenioglossa</taxon>
        <taxon>Ampullarioidea</taxon>
        <taxon>Ampullariidae</taxon>
        <taxon>Pomacea</taxon>
    </lineage>
</organism>
<evidence type="ECO:0000256" key="1">
    <source>
        <dbReference type="ARBA" id="ARBA00023157"/>
    </source>
</evidence>
<dbReference type="InterPro" id="IPR036772">
    <property type="entry name" value="SRCR-like_dom_sf"/>
</dbReference>
<dbReference type="SMART" id="SM00202">
    <property type="entry name" value="SR"/>
    <property type="match status" value="1"/>
</dbReference>
<keyword evidence="1 3" id="KW-1015">Disulfide bond</keyword>